<dbReference type="EMBL" id="KF740664">
    <property type="protein sequence ID" value="AHH01911.1"/>
    <property type="molecule type" value="Genomic_DNA"/>
</dbReference>
<accession>W5S5B2</accession>
<evidence type="ECO:0000313" key="1">
    <source>
        <dbReference type="EMBL" id="AHH01911.1"/>
    </source>
</evidence>
<dbReference type="RefSeq" id="YP_009001246.1">
    <property type="nucleotide sequence ID" value="NC_023423.1"/>
</dbReference>
<keyword evidence="2" id="KW-1185">Reference proteome</keyword>
<name>W5S5B2_9VIRU</name>
<evidence type="ECO:0000313" key="2">
    <source>
        <dbReference type="Proteomes" id="UP000202176"/>
    </source>
</evidence>
<dbReference type="Proteomes" id="UP000202176">
    <property type="component" value="Segment"/>
</dbReference>
<dbReference type="KEGG" id="vg:18266372"/>
<sequence length="417" mass="48700">MQKSKINLLDVDHDQIVEMVKNNQVRSEIFQSWNFWAKKSSMDFGIGSVFFFRGKNFNISPRDRYLQLEYLFTDKIKYGVTEPLPDSQTFLGDSINALTRALTTDNYDAFIKIISSYFLSRISNPALCSDLVQKAILYKSKKILHYLKEIDFFQSSHIENAFLSFGKVEKVSDYIWQNPRSLLERIQKVLKVGREDLFLNDNIWKAIWFLRSQISMDEFLPFLSIEKVELEEKQAAIFDFLPDCDRKFEIVFMSNNSTLINLFYDHKAIFLQGQSCRSACLMGALNSGNLPRVQMMLQAAFSFDESHVRAFFAEEGSFSKSYFRLSLLDKMIESALDIDDSILKMSLRKYAFRGEIDILLRILERMATRGLGYVEILSLPACGIKLPKICHDFAERKNFFIFENDVFFAEERIQFRF</sequence>
<proteinExistence type="predicted"/>
<dbReference type="GeneID" id="18266372"/>
<protein>
    <submittedName>
        <fullName evidence="1">Uncharacterized protein</fullName>
    </submittedName>
</protein>
<reference evidence="1 2" key="1">
    <citation type="journal article" date="2014" name="Proc. Natl. Acad. Sci. U.S.A.">
        <title>Thirty-thousand-year-old distant relative of giant icosahedral DNA viruses with a pandoravirus morphology.</title>
        <authorList>
            <person name="Legendre M."/>
            <person name="Bartoli J."/>
            <person name="Shmakova L."/>
            <person name="Jeudy S."/>
            <person name="Labadie K."/>
            <person name="Adrait A."/>
            <person name="Lescot M."/>
            <person name="Poirot O."/>
            <person name="Bertaux L."/>
            <person name="Bruley C."/>
            <person name="Coute Y."/>
            <person name="Rivkina E."/>
            <person name="Abergel C."/>
            <person name="Claverie J.M."/>
        </authorList>
    </citation>
    <scope>NUCLEOTIDE SEQUENCE [LARGE SCALE GENOMIC DNA]</scope>
    <source>
        <strain evidence="1">P1084-T</strain>
    </source>
</reference>
<gene>
    <name evidence="1" type="ORF">pv_344</name>
</gene>
<organism evidence="1 2">
    <name type="scientific">Pithovirus sibericum</name>
    <dbReference type="NCBI Taxonomy" id="1450746"/>
    <lineage>
        <taxon>Viruses</taxon>
        <taxon>Pithoviruses</taxon>
        <taxon>Orthopithovirinae</taxon>
        <taxon>Alphapithovirus</taxon>
        <taxon>Alphapithovirus sibericum</taxon>
    </lineage>
</organism>